<evidence type="ECO:0000313" key="1">
    <source>
        <dbReference type="EMBL" id="VDM38432.1"/>
    </source>
</evidence>
<dbReference type="WBParaSite" id="TCNE_0000711101-mRNA-1">
    <property type="protein sequence ID" value="TCNE_0000711101-mRNA-1"/>
    <property type="gene ID" value="TCNE_0000711101"/>
</dbReference>
<name>A0A183UF41_TOXCA</name>
<organism evidence="2 3">
    <name type="scientific">Toxocara canis</name>
    <name type="common">Canine roundworm</name>
    <dbReference type="NCBI Taxonomy" id="6265"/>
    <lineage>
        <taxon>Eukaryota</taxon>
        <taxon>Metazoa</taxon>
        <taxon>Ecdysozoa</taxon>
        <taxon>Nematoda</taxon>
        <taxon>Chromadorea</taxon>
        <taxon>Rhabditida</taxon>
        <taxon>Spirurina</taxon>
        <taxon>Ascaridomorpha</taxon>
        <taxon>Ascaridoidea</taxon>
        <taxon>Toxocaridae</taxon>
        <taxon>Toxocara</taxon>
    </lineage>
</organism>
<accession>A0A183UF41</accession>
<protein>
    <submittedName>
        <fullName evidence="3">PAS domain-containing protein</fullName>
    </submittedName>
</protein>
<sequence>MIPHMIPIAFVLIDRRFQWILFRILSDKRRRSLSQADLYHVVLSSSTDIALCEFFARLASRLRAIPALFAVVEEAEQPIEICDETRTVQYVNRAYESLTGCIRIIDQDFPTFASCPVEWYRLALLSVSLAVNFRNEVLGTKSSDTRRKSLHSCVPRPKDVDGEGGMRRLSTEWHCIQVPGSSARFVPAHSLKFADVG</sequence>
<reference evidence="1 2" key="2">
    <citation type="submission" date="2018-11" db="EMBL/GenBank/DDBJ databases">
        <authorList>
            <consortium name="Pathogen Informatics"/>
        </authorList>
    </citation>
    <scope>NUCLEOTIDE SEQUENCE [LARGE SCALE GENOMIC DNA]</scope>
</reference>
<dbReference type="AlphaFoldDB" id="A0A183UF41"/>
<evidence type="ECO:0000313" key="3">
    <source>
        <dbReference type="WBParaSite" id="TCNE_0000711101-mRNA-1"/>
    </source>
</evidence>
<keyword evidence="2" id="KW-1185">Reference proteome</keyword>
<dbReference type="Proteomes" id="UP000050794">
    <property type="component" value="Unassembled WGS sequence"/>
</dbReference>
<reference evidence="3" key="1">
    <citation type="submission" date="2016-06" db="UniProtKB">
        <authorList>
            <consortium name="WormBaseParasite"/>
        </authorList>
    </citation>
    <scope>IDENTIFICATION</scope>
</reference>
<dbReference type="EMBL" id="UYWY01019618">
    <property type="protein sequence ID" value="VDM38432.1"/>
    <property type="molecule type" value="Genomic_DNA"/>
</dbReference>
<gene>
    <name evidence="1" type="ORF">TCNE_LOCUS7111</name>
</gene>
<evidence type="ECO:0000313" key="2">
    <source>
        <dbReference type="Proteomes" id="UP000050794"/>
    </source>
</evidence>
<proteinExistence type="predicted"/>